<evidence type="ECO:0000313" key="1">
    <source>
        <dbReference type="EMBL" id="MFC3636646.1"/>
    </source>
</evidence>
<sequence>MIGLNEAIVLAVNAHAGQTDKAGEPYILHVLRVMLAQVDIDAMTVAALHDVVEDSSITIADLAEAGWSPRIVDAVDAMTRRDGEDYFDFARRAAANTLARPVKIADLRDNLRQSDDAAAGERRSRYLRALELIGAQP</sequence>
<dbReference type="EMBL" id="JBHRYC010000024">
    <property type="protein sequence ID" value="MFC3636646.1"/>
    <property type="molecule type" value="Genomic_DNA"/>
</dbReference>
<dbReference type="Pfam" id="PF13328">
    <property type="entry name" value="HD_4"/>
    <property type="match status" value="1"/>
</dbReference>
<evidence type="ECO:0000313" key="2">
    <source>
        <dbReference type="Proteomes" id="UP001595704"/>
    </source>
</evidence>
<organism evidence="1 2">
    <name type="scientific">Camelimonas fluminis</name>
    <dbReference type="NCBI Taxonomy" id="1576911"/>
    <lineage>
        <taxon>Bacteria</taxon>
        <taxon>Pseudomonadati</taxon>
        <taxon>Pseudomonadota</taxon>
        <taxon>Alphaproteobacteria</taxon>
        <taxon>Hyphomicrobiales</taxon>
        <taxon>Chelatococcaceae</taxon>
        <taxon>Camelimonas</taxon>
    </lineage>
</organism>
<dbReference type="SUPFAM" id="SSF109604">
    <property type="entry name" value="HD-domain/PDEase-like"/>
    <property type="match status" value="1"/>
</dbReference>
<protein>
    <submittedName>
        <fullName evidence="1">HD domain-containing protein</fullName>
    </submittedName>
</protein>
<gene>
    <name evidence="1" type="ORF">ACFONL_04500</name>
</gene>
<proteinExistence type="predicted"/>
<name>A0ABV7UDF4_9HYPH</name>
<dbReference type="Gene3D" id="1.10.3210.10">
    <property type="entry name" value="Hypothetical protein af1432"/>
    <property type="match status" value="1"/>
</dbReference>
<dbReference type="Proteomes" id="UP001595704">
    <property type="component" value="Unassembled WGS sequence"/>
</dbReference>
<reference evidence="2" key="1">
    <citation type="journal article" date="2019" name="Int. J. Syst. Evol. Microbiol.">
        <title>The Global Catalogue of Microorganisms (GCM) 10K type strain sequencing project: providing services to taxonomists for standard genome sequencing and annotation.</title>
        <authorList>
            <consortium name="The Broad Institute Genomics Platform"/>
            <consortium name="The Broad Institute Genome Sequencing Center for Infectious Disease"/>
            <person name="Wu L."/>
            <person name="Ma J."/>
        </authorList>
    </citation>
    <scope>NUCLEOTIDE SEQUENCE [LARGE SCALE GENOMIC DNA]</scope>
    <source>
        <strain evidence="2">KCTC 42282</strain>
    </source>
</reference>
<keyword evidence="2" id="KW-1185">Reference proteome</keyword>
<accession>A0ABV7UDF4</accession>
<dbReference type="RefSeq" id="WP_191319941.1">
    <property type="nucleotide sequence ID" value="NZ_BNCG01000012.1"/>
</dbReference>
<comment type="caution">
    <text evidence="1">The sequence shown here is derived from an EMBL/GenBank/DDBJ whole genome shotgun (WGS) entry which is preliminary data.</text>
</comment>